<reference evidence="14" key="1">
    <citation type="submission" date="2021-05" db="EMBL/GenBank/DDBJ databases">
        <title>Molecular characterization for Shewanella algae harboring chromosomal blaOXA-55-like strains isolated from clinical and environment sample.</title>
        <authorList>
            <person name="Ohama Y."/>
            <person name="Aoki K."/>
            <person name="Harada S."/>
            <person name="Moriya K."/>
            <person name="Ishii Y."/>
            <person name="Tateda K."/>
        </authorList>
    </citation>
    <scope>NUCLEOTIDE SEQUENCE</scope>
    <source>
        <strain evidence="14">JCM 11563</strain>
    </source>
</reference>
<evidence type="ECO:0000256" key="7">
    <source>
        <dbReference type="ARBA" id="ARBA00023002"/>
    </source>
</evidence>
<dbReference type="PANTHER" id="PTHR10617:SF107">
    <property type="entry name" value="ELECTRON TRANSFER FLAVOPROTEIN-UBIQUINONE OXIDOREDUCTASE, MITOCHONDRIAL"/>
    <property type="match status" value="1"/>
</dbReference>
<dbReference type="SUPFAM" id="SSF54373">
    <property type="entry name" value="FAD-linked reductases, C-terminal domain"/>
    <property type="match status" value="1"/>
</dbReference>
<dbReference type="Gene3D" id="3.30.9.90">
    <property type="match status" value="1"/>
</dbReference>
<evidence type="ECO:0000256" key="5">
    <source>
        <dbReference type="ARBA" id="ARBA00022827"/>
    </source>
</evidence>
<comment type="catalytic activity">
    <reaction evidence="11">
        <text>a ubiquinone + reduced [electron-transfer flavoprotein] = a ubiquinol + oxidized [electron-transfer flavoprotein] + H(+)</text>
        <dbReference type="Rhea" id="RHEA:24052"/>
        <dbReference type="Rhea" id="RHEA-COMP:9565"/>
        <dbReference type="Rhea" id="RHEA-COMP:9566"/>
        <dbReference type="Rhea" id="RHEA-COMP:10685"/>
        <dbReference type="Rhea" id="RHEA-COMP:10686"/>
        <dbReference type="ChEBI" id="CHEBI:15378"/>
        <dbReference type="ChEBI" id="CHEBI:16389"/>
        <dbReference type="ChEBI" id="CHEBI:17976"/>
        <dbReference type="ChEBI" id="CHEBI:57692"/>
        <dbReference type="ChEBI" id="CHEBI:58307"/>
        <dbReference type="EC" id="1.5.5.1"/>
    </reaction>
</comment>
<evidence type="ECO:0000256" key="6">
    <source>
        <dbReference type="ARBA" id="ARBA00022982"/>
    </source>
</evidence>
<comment type="cofactor">
    <cofactor evidence="11">
        <name>[4Fe-4S] cluster</name>
        <dbReference type="ChEBI" id="CHEBI:49883"/>
    </cofactor>
    <text evidence="11">Binds 1 [4Fe-4S] cluster.</text>
</comment>
<organism evidence="14 15">
    <name type="scientific">Shewanella sairae</name>
    <dbReference type="NCBI Taxonomy" id="190310"/>
    <lineage>
        <taxon>Bacteria</taxon>
        <taxon>Pseudomonadati</taxon>
        <taxon>Pseudomonadota</taxon>
        <taxon>Gammaproteobacteria</taxon>
        <taxon>Alteromonadales</taxon>
        <taxon>Shewanellaceae</taxon>
        <taxon>Shewanella</taxon>
    </lineage>
</organism>
<sequence length="549" mass="60134">MERESMEFDVVIVGAGPSGLAAACRLMQISKDSGQELTVCVVEKGSEVGAHILSGAVFEPKVLDELFDDWRDKKAPLNTAVTDDEIYMLSSATDARAMPNSLVPKTMHNHGNYIISVGNLCRWLAERAEELGVEVFPGFPASELLFNEDGSVKGIQIGDMGVGEDGQPKDGYEPGMELHAKYTVFGEGCRGHLGKQLIEKFHLDNGKTAQHYGLGFKEIWTVPSEQHQLGKVVHTGGWPLTEGASGGGFMYHLENNQIAVGLIVDLNYKNPHLSPFDEFQRFKTHPVIAKTLTGGERIAYGARAITKGGLNSLPKLTFPGGMIIGCDAGTLNFAKIKGTHTAMKSGMLAAETLAQAMMAGVEAGKDLDCLQDRFDQSWLKEELYCSRNFGPAMHKFGTYLGGAFNFIDQNWFGGKLPVTLRDDKPDYAQMAEASAYSKIDYPKPDGKLSFDKLSSVYLSNTFHEEDQLCHLRLKDARIPIDVNLVKFDEPAQRYCPAGVYEIVEEAGEKTFVINGQNCIHCKTCDIKDPSQNITWVTPEGGGGPNYPNM</sequence>
<evidence type="ECO:0000256" key="3">
    <source>
        <dbReference type="ARBA" id="ARBA00022630"/>
    </source>
</evidence>
<evidence type="ECO:0000313" key="14">
    <source>
        <dbReference type="EMBL" id="GIU42237.1"/>
    </source>
</evidence>
<keyword evidence="4 11" id="KW-0479">Metal-binding</keyword>
<dbReference type="InterPro" id="IPR036188">
    <property type="entry name" value="FAD/NAD-bd_sf"/>
</dbReference>
<keyword evidence="10 11" id="KW-0830">Ubiquinone</keyword>
<dbReference type="InterPro" id="IPR049398">
    <property type="entry name" value="ETF-QO/FixC_UQ-bd"/>
</dbReference>
<dbReference type="InterPro" id="IPR040156">
    <property type="entry name" value="ETF-QO"/>
</dbReference>
<evidence type="ECO:0000256" key="9">
    <source>
        <dbReference type="ARBA" id="ARBA00023014"/>
    </source>
</evidence>
<dbReference type="SUPFAM" id="SSF54862">
    <property type="entry name" value="4Fe-4S ferredoxins"/>
    <property type="match status" value="1"/>
</dbReference>
<evidence type="ECO:0000256" key="8">
    <source>
        <dbReference type="ARBA" id="ARBA00023004"/>
    </source>
</evidence>
<keyword evidence="3 11" id="KW-0285">Flavoprotein</keyword>
<dbReference type="Gene3D" id="3.30.70.20">
    <property type="match status" value="1"/>
</dbReference>
<keyword evidence="7 11" id="KW-0560">Oxidoreductase</keyword>
<comment type="cofactor">
    <cofactor evidence="1 11">
        <name>FAD</name>
        <dbReference type="ChEBI" id="CHEBI:57692"/>
    </cofactor>
</comment>
<dbReference type="InterPro" id="IPR007859">
    <property type="entry name" value="ETF-QO/FixX_C"/>
</dbReference>
<keyword evidence="5 11" id="KW-0274">FAD</keyword>
<evidence type="ECO:0000256" key="4">
    <source>
        <dbReference type="ARBA" id="ARBA00022723"/>
    </source>
</evidence>
<evidence type="ECO:0000259" key="13">
    <source>
        <dbReference type="Pfam" id="PF21162"/>
    </source>
</evidence>
<evidence type="ECO:0000256" key="11">
    <source>
        <dbReference type="RuleBase" id="RU366068"/>
    </source>
</evidence>
<proteinExistence type="predicted"/>
<dbReference type="Pfam" id="PF13450">
    <property type="entry name" value="NAD_binding_8"/>
    <property type="match status" value="1"/>
</dbReference>
<keyword evidence="8 11" id="KW-0408">Iron</keyword>
<evidence type="ECO:0000256" key="1">
    <source>
        <dbReference type="ARBA" id="ARBA00001974"/>
    </source>
</evidence>
<dbReference type="EMBL" id="BPEY01000009">
    <property type="protein sequence ID" value="GIU42237.1"/>
    <property type="molecule type" value="Genomic_DNA"/>
</dbReference>
<dbReference type="Gene3D" id="3.50.50.60">
    <property type="entry name" value="FAD/NAD(P)-binding domain"/>
    <property type="match status" value="1"/>
</dbReference>
<comment type="caution">
    <text evidence="14">The sequence shown here is derived from an EMBL/GenBank/DDBJ whole genome shotgun (WGS) entry which is preliminary data.</text>
</comment>
<dbReference type="RefSeq" id="WP_220779799.1">
    <property type="nucleotide sequence ID" value="NZ_BPEY01000009.1"/>
</dbReference>
<gene>
    <name evidence="14" type="primary">etfQ</name>
    <name evidence="14" type="ORF">TUM4438_08330</name>
</gene>
<evidence type="ECO:0000256" key="10">
    <source>
        <dbReference type="ARBA" id="ARBA00023075"/>
    </source>
</evidence>
<accession>A0ABQ4P3Z3</accession>
<keyword evidence="15" id="KW-1185">Reference proteome</keyword>
<keyword evidence="2 11" id="KW-0813">Transport</keyword>
<keyword evidence="9 11" id="KW-0411">Iron-sulfur</keyword>
<dbReference type="EC" id="1.5.5.1" evidence="11"/>
<evidence type="ECO:0000259" key="12">
    <source>
        <dbReference type="Pfam" id="PF05187"/>
    </source>
</evidence>
<dbReference type="Pfam" id="PF21162">
    <property type="entry name" value="ETFQO_UQ-bd"/>
    <property type="match status" value="1"/>
</dbReference>
<dbReference type="Pfam" id="PF05187">
    <property type="entry name" value="Fer4_ETF_QO"/>
    <property type="match status" value="1"/>
</dbReference>
<protein>
    <recommendedName>
        <fullName evidence="11">Electron transfer flavoprotein-ubiquinone oxidoreductase</fullName>
        <shortName evidence="11">ETF-QO</shortName>
        <ecNumber evidence="11">1.5.5.1</ecNumber>
    </recommendedName>
</protein>
<name>A0ABQ4P3Z3_9GAMM</name>
<dbReference type="PROSITE" id="PS51257">
    <property type="entry name" value="PROKAR_LIPOPROTEIN"/>
    <property type="match status" value="1"/>
</dbReference>
<feature type="domain" description="ETF-QO/FixX C-terminal" evidence="12">
    <location>
        <begin position="446"/>
        <end position="546"/>
    </location>
</feature>
<dbReference type="Proteomes" id="UP000887104">
    <property type="component" value="Unassembled WGS sequence"/>
</dbReference>
<keyword evidence="6 11" id="KW-0249">Electron transport</keyword>
<feature type="domain" description="ETF-QO/FixC ubiquinone-binding" evidence="13">
    <location>
        <begin position="212"/>
        <end position="305"/>
    </location>
</feature>
<evidence type="ECO:0000313" key="15">
    <source>
        <dbReference type="Proteomes" id="UP000887104"/>
    </source>
</evidence>
<comment type="function">
    <text evidence="11">Accepts electrons from ETF and reduces ubiquinone.</text>
</comment>
<dbReference type="PANTHER" id="PTHR10617">
    <property type="entry name" value="ELECTRON TRANSFER FLAVOPROTEIN-UBIQUINONE OXIDOREDUCTASE"/>
    <property type="match status" value="1"/>
</dbReference>
<dbReference type="SUPFAM" id="SSF51905">
    <property type="entry name" value="FAD/NAD(P)-binding domain"/>
    <property type="match status" value="1"/>
</dbReference>
<evidence type="ECO:0000256" key="2">
    <source>
        <dbReference type="ARBA" id="ARBA00022448"/>
    </source>
</evidence>